<comment type="caution">
    <text evidence="2">The sequence shown here is derived from an EMBL/GenBank/DDBJ whole genome shotgun (WGS) entry which is preliminary data.</text>
</comment>
<reference evidence="2" key="1">
    <citation type="submission" date="2013-04" db="EMBL/GenBank/DDBJ databases">
        <authorList>
            <person name="Qu J."/>
            <person name="Murali S.C."/>
            <person name="Bandaranaike D."/>
            <person name="Bellair M."/>
            <person name="Blankenburg K."/>
            <person name="Chao H."/>
            <person name="Dinh H."/>
            <person name="Doddapaneni H."/>
            <person name="Downs B."/>
            <person name="Dugan-Rocha S."/>
            <person name="Elkadiri S."/>
            <person name="Gnanaolivu R.D."/>
            <person name="Hernandez B."/>
            <person name="Javaid M."/>
            <person name="Jayaseelan J.C."/>
            <person name="Lee S."/>
            <person name="Li M."/>
            <person name="Ming W."/>
            <person name="Munidasa M."/>
            <person name="Muniz J."/>
            <person name="Nguyen L."/>
            <person name="Ongeri F."/>
            <person name="Osuji N."/>
            <person name="Pu L.-L."/>
            <person name="Puazo M."/>
            <person name="Qu C."/>
            <person name="Quiroz J."/>
            <person name="Raj R."/>
            <person name="Weissenberger G."/>
            <person name="Xin Y."/>
            <person name="Zou X."/>
            <person name="Han Y."/>
            <person name="Richards S."/>
            <person name="Worley K."/>
            <person name="Muzny D."/>
            <person name="Gibbs R."/>
        </authorList>
    </citation>
    <scope>NUCLEOTIDE SEQUENCE</scope>
    <source>
        <strain evidence="2">Sampled in the wild</strain>
    </source>
</reference>
<dbReference type="EMBL" id="KZ308173">
    <property type="protein sequence ID" value="KAG8223791.1"/>
    <property type="molecule type" value="Genomic_DNA"/>
</dbReference>
<keyword evidence="1" id="KW-0732">Signal</keyword>
<feature type="chain" id="PRO_5035441926" description="C2H2-type domain-containing protein" evidence="1">
    <location>
        <begin position="22"/>
        <end position="70"/>
    </location>
</feature>
<keyword evidence="3" id="KW-1185">Reference proteome</keyword>
<proteinExistence type="predicted"/>
<dbReference type="AlphaFoldDB" id="A0A8K0NVS6"/>
<feature type="signal peptide" evidence="1">
    <location>
        <begin position="1"/>
        <end position="21"/>
    </location>
</feature>
<organism evidence="2 3">
    <name type="scientific">Ladona fulva</name>
    <name type="common">Scarce chaser dragonfly</name>
    <name type="synonym">Libellula fulva</name>
    <dbReference type="NCBI Taxonomy" id="123851"/>
    <lineage>
        <taxon>Eukaryota</taxon>
        <taxon>Metazoa</taxon>
        <taxon>Ecdysozoa</taxon>
        <taxon>Arthropoda</taxon>
        <taxon>Hexapoda</taxon>
        <taxon>Insecta</taxon>
        <taxon>Pterygota</taxon>
        <taxon>Palaeoptera</taxon>
        <taxon>Odonata</taxon>
        <taxon>Epiprocta</taxon>
        <taxon>Anisoptera</taxon>
        <taxon>Libelluloidea</taxon>
        <taxon>Libellulidae</taxon>
        <taxon>Ladona</taxon>
    </lineage>
</organism>
<dbReference type="Proteomes" id="UP000792457">
    <property type="component" value="Unassembled WGS sequence"/>
</dbReference>
<evidence type="ECO:0000256" key="1">
    <source>
        <dbReference type="SAM" id="SignalP"/>
    </source>
</evidence>
<protein>
    <recommendedName>
        <fullName evidence="4">C2H2-type domain-containing protein</fullName>
    </recommendedName>
</protein>
<accession>A0A8K0NVS6</accession>
<evidence type="ECO:0000313" key="3">
    <source>
        <dbReference type="Proteomes" id="UP000792457"/>
    </source>
</evidence>
<gene>
    <name evidence="2" type="ORF">J437_LFUL001512</name>
</gene>
<name>A0A8K0NVS6_LADFU</name>
<reference evidence="2" key="2">
    <citation type="submission" date="2017-10" db="EMBL/GenBank/DDBJ databases">
        <title>Ladona fulva Genome sequencing and assembly.</title>
        <authorList>
            <person name="Murali S."/>
            <person name="Richards S."/>
            <person name="Bandaranaike D."/>
            <person name="Bellair M."/>
            <person name="Blankenburg K."/>
            <person name="Chao H."/>
            <person name="Dinh H."/>
            <person name="Doddapaneni H."/>
            <person name="Dugan-Rocha S."/>
            <person name="Elkadiri S."/>
            <person name="Gnanaolivu R."/>
            <person name="Hernandez B."/>
            <person name="Skinner E."/>
            <person name="Javaid M."/>
            <person name="Lee S."/>
            <person name="Li M."/>
            <person name="Ming W."/>
            <person name="Munidasa M."/>
            <person name="Muniz J."/>
            <person name="Nguyen L."/>
            <person name="Hughes D."/>
            <person name="Osuji N."/>
            <person name="Pu L.-L."/>
            <person name="Puazo M."/>
            <person name="Qu C."/>
            <person name="Quiroz J."/>
            <person name="Raj R."/>
            <person name="Weissenberger G."/>
            <person name="Xin Y."/>
            <person name="Zou X."/>
            <person name="Han Y."/>
            <person name="Worley K."/>
            <person name="Muzny D."/>
            <person name="Gibbs R."/>
        </authorList>
    </citation>
    <scope>NUCLEOTIDE SEQUENCE</scope>
    <source>
        <strain evidence="2">Sampled in the wild</strain>
    </source>
</reference>
<evidence type="ECO:0000313" key="2">
    <source>
        <dbReference type="EMBL" id="KAG8223791.1"/>
    </source>
</evidence>
<sequence length="70" mass="7665">MGFKASVTFTTAICVFLGIAALETERGVTPASDPYACEVCFKHSDFIPHTEMVHHTLLRPAEPVTQSLDK</sequence>
<evidence type="ECO:0008006" key="4">
    <source>
        <dbReference type="Google" id="ProtNLM"/>
    </source>
</evidence>